<organism evidence="6 7">
    <name type="scientific">Anaerosacchariphilus polymeriproducens</name>
    <dbReference type="NCBI Taxonomy" id="1812858"/>
    <lineage>
        <taxon>Bacteria</taxon>
        <taxon>Bacillati</taxon>
        <taxon>Bacillota</taxon>
        <taxon>Clostridia</taxon>
        <taxon>Lachnospirales</taxon>
        <taxon>Lachnospiraceae</taxon>
        <taxon>Anaerosacchariphilus</taxon>
    </lineage>
</organism>
<evidence type="ECO:0008006" key="8">
    <source>
        <dbReference type="Google" id="ProtNLM"/>
    </source>
</evidence>
<evidence type="ECO:0000313" key="7">
    <source>
        <dbReference type="Proteomes" id="UP000255036"/>
    </source>
</evidence>
<keyword evidence="4" id="KW-1133">Transmembrane helix</keyword>
<dbReference type="Proteomes" id="UP000255036">
    <property type="component" value="Unassembled WGS sequence"/>
</dbReference>
<keyword evidence="7" id="KW-1185">Reference proteome</keyword>
<evidence type="ECO:0000256" key="3">
    <source>
        <dbReference type="ARBA" id="ARBA00022692"/>
    </source>
</evidence>
<comment type="caution">
    <text evidence="6">The sequence shown here is derived from an EMBL/GenBank/DDBJ whole genome shotgun (WGS) entry which is preliminary data.</text>
</comment>
<protein>
    <recommendedName>
        <fullName evidence="8">Flagellar protein FliO/FliZ</fullName>
    </recommendedName>
</protein>
<dbReference type="GO" id="GO:0044781">
    <property type="term" value="P:bacterial-type flagellum organization"/>
    <property type="evidence" value="ECO:0007669"/>
    <property type="project" value="InterPro"/>
</dbReference>
<evidence type="ECO:0000256" key="2">
    <source>
        <dbReference type="ARBA" id="ARBA00022475"/>
    </source>
</evidence>
<dbReference type="AlphaFoldDB" id="A0A371AS71"/>
<reference evidence="6 7" key="1">
    <citation type="submission" date="2018-07" db="EMBL/GenBank/DDBJ databases">
        <title>Anaerosacharophilus polymeroproducens gen. nov. sp. nov., an anaerobic bacterium isolated from salt field.</title>
        <authorList>
            <person name="Kim W."/>
            <person name="Yang S.-H."/>
            <person name="Oh J."/>
            <person name="Lee J.-H."/>
            <person name="Kwon K.K."/>
        </authorList>
    </citation>
    <scope>NUCLEOTIDE SEQUENCE [LARGE SCALE GENOMIC DNA]</scope>
    <source>
        <strain evidence="6 7">MCWD5</strain>
    </source>
</reference>
<dbReference type="Pfam" id="PF04347">
    <property type="entry name" value="FliO"/>
    <property type="match status" value="1"/>
</dbReference>
<keyword evidence="2" id="KW-1003">Cell membrane</keyword>
<name>A0A371AS71_9FIRM</name>
<evidence type="ECO:0000256" key="1">
    <source>
        <dbReference type="ARBA" id="ARBA00004236"/>
    </source>
</evidence>
<keyword evidence="5" id="KW-0472">Membrane</keyword>
<comment type="subcellular location">
    <subcellularLocation>
        <location evidence="1">Cell membrane</location>
    </subcellularLocation>
</comment>
<dbReference type="GO" id="GO:0016020">
    <property type="term" value="C:membrane"/>
    <property type="evidence" value="ECO:0007669"/>
    <property type="project" value="InterPro"/>
</dbReference>
<gene>
    <name evidence="6" type="ORF">DWV06_14090</name>
</gene>
<evidence type="ECO:0000256" key="5">
    <source>
        <dbReference type="ARBA" id="ARBA00023136"/>
    </source>
</evidence>
<evidence type="ECO:0000256" key="4">
    <source>
        <dbReference type="ARBA" id="ARBA00022989"/>
    </source>
</evidence>
<evidence type="ECO:0000313" key="6">
    <source>
        <dbReference type="EMBL" id="RDU22421.1"/>
    </source>
</evidence>
<proteinExistence type="predicted"/>
<keyword evidence="3" id="KW-0812">Transmembrane</keyword>
<dbReference type="InterPro" id="IPR022781">
    <property type="entry name" value="Flagellar_biosynth_FliO"/>
</dbReference>
<accession>A0A371AS71</accession>
<dbReference type="EMBL" id="QRCT01000049">
    <property type="protein sequence ID" value="RDU22421.1"/>
    <property type="molecule type" value="Genomic_DNA"/>
</dbReference>
<sequence length="125" mass="14735">MRMTIGMSTINNIFQLLGVLLIFIFVLAVTYWTTRWIAKYQQAQVFHKNIKPIETFRVTNGKFIQILKVGEKYIVVAVCKDTITMLTELKEDEVMEIPLEMKQNTNLNFQQVLEDIKKKLHQKQK</sequence>